<gene>
    <name evidence="6" type="ORF">K493DRAFT_342480</name>
</gene>
<dbReference type="Gene3D" id="3.40.395.10">
    <property type="entry name" value="Adenoviral Proteinase, Chain A"/>
    <property type="match status" value="1"/>
</dbReference>
<proteinExistence type="inferred from homology"/>
<dbReference type="Pfam" id="PF02902">
    <property type="entry name" value="Peptidase_C48"/>
    <property type="match status" value="1"/>
</dbReference>
<evidence type="ECO:0000259" key="5">
    <source>
        <dbReference type="PROSITE" id="PS50600"/>
    </source>
</evidence>
<comment type="similarity">
    <text evidence="1">Belongs to the peptidase C48 family.</text>
</comment>
<dbReference type="GO" id="GO:0016929">
    <property type="term" value="F:deSUMOylase activity"/>
    <property type="evidence" value="ECO:0007669"/>
    <property type="project" value="TreeGrafter"/>
</dbReference>
<evidence type="ECO:0000256" key="4">
    <source>
        <dbReference type="ARBA" id="ARBA00022807"/>
    </source>
</evidence>
<comment type="caution">
    <text evidence="6">The sequence shown here is derived from an EMBL/GenBank/DDBJ whole genome shotgun (WGS) entry which is preliminary data.</text>
</comment>
<keyword evidence="3" id="KW-0378">Hydrolase</keyword>
<dbReference type="FunFam" id="3.40.395.10:FF:000001">
    <property type="entry name" value="Sentrin-specific protease 1"/>
    <property type="match status" value="1"/>
</dbReference>
<dbReference type="EMBL" id="MCFE01000722">
    <property type="protein sequence ID" value="ORX80952.1"/>
    <property type="molecule type" value="Genomic_DNA"/>
</dbReference>
<dbReference type="GO" id="GO:0006508">
    <property type="term" value="P:proteolysis"/>
    <property type="evidence" value="ECO:0007669"/>
    <property type="project" value="UniProtKB-KW"/>
</dbReference>
<dbReference type="AlphaFoldDB" id="A0A1Y1X5I3"/>
<dbReference type="OrthoDB" id="1939479at2759"/>
<dbReference type="Proteomes" id="UP000193498">
    <property type="component" value="Unassembled WGS sequence"/>
</dbReference>
<dbReference type="SUPFAM" id="SSF54001">
    <property type="entry name" value="Cysteine proteinases"/>
    <property type="match status" value="1"/>
</dbReference>
<keyword evidence="7" id="KW-1185">Reference proteome</keyword>
<dbReference type="GO" id="GO:0005634">
    <property type="term" value="C:nucleus"/>
    <property type="evidence" value="ECO:0007669"/>
    <property type="project" value="TreeGrafter"/>
</dbReference>
<dbReference type="PROSITE" id="PS50600">
    <property type="entry name" value="ULP_PROTEASE"/>
    <property type="match status" value="1"/>
</dbReference>
<dbReference type="InParanoid" id="A0A1Y1X5I3"/>
<dbReference type="GO" id="GO:0080090">
    <property type="term" value="P:regulation of primary metabolic process"/>
    <property type="evidence" value="ECO:0007669"/>
    <property type="project" value="UniProtKB-ARBA"/>
</dbReference>
<evidence type="ECO:0000313" key="7">
    <source>
        <dbReference type="Proteomes" id="UP000193498"/>
    </source>
</evidence>
<feature type="domain" description="Ubiquitin-like protease family profile" evidence="5">
    <location>
        <begin position="98"/>
        <end position="262"/>
    </location>
</feature>
<keyword evidence="2" id="KW-0645">Protease</keyword>
<organism evidence="6 7">
    <name type="scientific">Basidiobolus meristosporus CBS 931.73</name>
    <dbReference type="NCBI Taxonomy" id="1314790"/>
    <lineage>
        <taxon>Eukaryota</taxon>
        <taxon>Fungi</taxon>
        <taxon>Fungi incertae sedis</taxon>
        <taxon>Zoopagomycota</taxon>
        <taxon>Entomophthoromycotina</taxon>
        <taxon>Basidiobolomycetes</taxon>
        <taxon>Basidiobolales</taxon>
        <taxon>Basidiobolaceae</taxon>
        <taxon>Basidiobolus</taxon>
    </lineage>
</organism>
<evidence type="ECO:0000256" key="1">
    <source>
        <dbReference type="ARBA" id="ARBA00005234"/>
    </source>
</evidence>
<dbReference type="PANTHER" id="PTHR12606">
    <property type="entry name" value="SENTRIN/SUMO-SPECIFIC PROTEASE"/>
    <property type="match status" value="1"/>
</dbReference>
<dbReference type="InterPro" id="IPR003653">
    <property type="entry name" value="Peptidase_C48_C"/>
</dbReference>
<keyword evidence="4" id="KW-0788">Thiol protease</keyword>
<evidence type="ECO:0000313" key="6">
    <source>
        <dbReference type="EMBL" id="ORX80952.1"/>
    </source>
</evidence>
<evidence type="ECO:0000256" key="2">
    <source>
        <dbReference type="ARBA" id="ARBA00022670"/>
    </source>
</evidence>
<sequence>MKNLPSRLDSWGEEEWLKSLRERIEKAHLFKPPEDRPFTPTFDRLKQQDLLMDQLIDEQRKKAQPKRNNFPELSEEAYETIEWALSPDAEEIVEGFNVTLCRSDIETLRDGRWLNDEIMNFYGNLIMERAKKSQSSYPEIHVFNTFFYSTLRDKGYQKVRRWSRKFNIFKKDYIIIPVHLGMHWVCAIINFKQKRIEYYDSMHGNNPQCFQLLRHYLEEESMDKLSQPMDLSEWTDYAPKNIPSQQNGFDCGVFTCMFAEYISRNEPFDFHQKHMKYIRQRMIWEIIQKHLVNQ</sequence>
<dbReference type="GO" id="GO:0060255">
    <property type="term" value="P:regulation of macromolecule metabolic process"/>
    <property type="evidence" value="ECO:0007669"/>
    <property type="project" value="UniProtKB-ARBA"/>
</dbReference>
<evidence type="ECO:0000256" key="3">
    <source>
        <dbReference type="ARBA" id="ARBA00022801"/>
    </source>
</evidence>
<dbReference type="STRING" id="1314790.A0A1Y1X5I3"/>
<reference evidence="6 7" key="1">
    <citation type="submission" date="2016-07" db="EMBL/GenBank/DDBJ databases">
        <title>Pervasive Adenine N6-methylation of Active Genes in Fungi.</title>
        <authorList>
            <consortium name="DOE Joint Genome Institute"/>
            <person name="Mondo S.J."/>
            <person name="Dannebaum R.O."/>
            <person name="Kuo R.C."/>
            <person name="Labutti K."/>
            <person name="Haridas S."/>
            <person name="Kuo A."/>
            <person name="Salamov A."/>
            <person name="Ahrendt S.R."/>
            <person name="Lipzen A."/>
            <person name="Sullivan W."/>
            <person name="Andreopoulos W.B."/>
            <person name="Clum A."/>
            <person name="Lindquist E."/>
            <person name="Daum C."/>
            <person name="Ramamoorthy G.K."/>
            <person name="Gryganskyi A."/>
            <person name="Culley D."/>
            <person name="Magnuson J.K."/>
            <person name="James T.Y."/>
            <person name="O'Malley M.A."/>
            <person name="Stajich J.E."/>
            <person name="Spatafora J.W."/>
            <person name="Visel A."/>
            <person name="Grigoriev I.V."/>
        </authorList>
    </citation>
    <scope>NUCLEOTIDE SEQUENCE [LARGE SCALE GENOMIC DNA]</scope>
    <source>
        <strain evidence="6 7">CBS 931.73</strain>
    </source>
</reference>
<dbReference type="InterPro" id="IPR038765">
    <property type="entry name" value="Papain-like_cys_pep_sf"/>
</dbReference>
<name>A0A1Y1X5I3_9FUNG</name>
<accession>A0A1Y1X5I3</accession>
<dbReference type="GO" id="GO:0016926">
    <property type="term" value="P:protein desumoylation"/>
    <property type="evidence" value="ECO:0007669"/>
    <property type="project" value="TreeGrafter"/>
</dbReference>
<protein>
    <submittedName>
        <fullName evidence="6">Cysteine proteinase</fullName>
    </submittedName>
</protein>
<dbReference type="PANTHER" id="PTHR12606:SF141">
    <property type="entry name" value="GH15225P-RELATED"/>
    <property type="match status" value="1"/>
</dbReference>